<gene>
    <name evidence="2" type="ORF">CLV67_11531</name>
</gene>
<dbReference type="AlphaFoldDB" id="A0A2T0K4F6"/>
<dbReference type="SUPFAM" id="SSF54427">
    <property type="entry name" value="NTF2-like"/>
    <property type="match status" value="1"/>
</dbReference>
<dbReference type="InterPro" id="IPR037401">
    <property type="entry name" value="SnoaL-like"/>
</dbReference>
<feature type="domain" description="SnoaL-like" evidence="1">
    <location>
        <begin position="12"/>
        <end position="107"/>
    </location>
</feature>
<keyword evidence="3" id="KW-1185">Reference proteome</keyword>
<sequence>MTDIDPAEENKRRFLDAFGRFAAGEIEVLREIIREDFVSHTVGAPPGRDAWIEFIINSPIATAEIEIQHVIADAEFVVAHYTLIPAEGPNEDVVDIWRFEDGLIVEHWDVSRPQAATGA</sequence>
<evidence type="ECO:0000313" key="2">
    <source>
        <dbReference type="EMBL" id="PRX17539.1"/>
    </source>
</evidence>
<dbReference type="Pfam" id="PF12680">
    <property type="entry name" value="SnoaL_2"/>
    <property type="match status" value="1"/>
</dbReference>
<name>A0A2T0K4F6_9ACTN</name>
<dbReference type="Proteomes" id="UP000239415">
    <property type="component" value="Unassembled WGS sequence"/>
</dbReference>
<dbReference type="RefSeq" id="WP_170154071.1">
    <property type="nucleotide sequence ID" value="NZ_BOMO01000141.1"/>
</dbReference>
<accession>A0A2T0K4F6</accession>
<proteinExistence type="predicted"/>
<comment type="caution">
    <text evidence="2">The sequence shown here is derived from an EMBL/GenBank/DDBJ whole genome shotgun (WGS) entry which is preliminary data.</text>
</comment>
<evidence type="ECO:0000259" key="1">
    <source>
        <dbReference type="Pfam" id="PF12680"/>
    </source>
</evidence>
<dbReference type="EMBL" id="PVMZ01000015">
    <property type="protein sequence ID" value="PRX17539.1"/>
    <property type="molecule type" value="Genomic_DNA"/>
</dbReference>
<evidence type="ECO:0000313" key="3">
    <source>
        <dbReference type="Proteomes" id="UP000239415"/>
    </source>
</evidence>
<organism evidence="2 3">
    <name type="scientific">Actinoplanes italicus</name>
    <dbReference type="NCBI Taxonomy" id="113567"/>
    <lineage>
        <taxon>Bacteria</taxon>
        <taxon>Bacillati</taxon>
        <taxon>Actinomycetota</taxon>
        <taxon>Actinomycetes</taxon>
        <taxon>Micromonosporales</taxon>
        <taxon>Micromonosporaceae</taxon>
        <taxon>Actinoplanes</taxon>
    </lineage>
</organism>
<reference evidence="2 3" key="1">
    <citation type="submission" date="2018-03" db="EMBL/GenBank/DDBJ databases">
        <title>Genomic Encyclopedia of Archaeal and Bacterial Type Strains, Phase II (KMG-II): from individual species to whole genera.</title>
        <authorList>
            <person name="Goeker M."/>
        </authorList>
    </citation>
    <scope>NUCLEOTIDE SEQUENCE [LARGE SCALE GENOMIC DNA]</scope>
    <source>
        <strain evidence="2 3">DSM 43146</strain>
    </source>
</reference>
<dbReference type="InterPro" id="IPR032710">
    <property type="entry name" value="NTF2-like_dom_sf"/>
</dbReference>
<dbReference type="Gene3D" id="3.10.450.50">
    <property type="match status" value="1"/>
</dbReference>
<protein>
    <submittedName>
        <fullName evidence="2">Putative SnoaL-like aldol condensation-catalyzing enzyme</fullName>
    </submittedName>
</protein>